<feature type="binding site" evidence="8">
    <location>
        <position position="156"/>
    </location>
    <ligand>
        <name>Mn(2+)</name>
        <dbReference type="ChEBI" id="CHEBI:29035"/>
    </ligand>
</feature>
<dbReference type="Gene3D" id="3.40.50.720">
    <property type="entry name" value="NAD(P)-binding Rossmann-like Domain"/>
    <property type="match status" value="1"/>
</dbReference>
<comment type="caution">
    <text evidence="12">The sequence shown here is derived from an EMBL/GenBank/DDBJ whole genome shotgun (WGS) entry which is preliminary data.</text>
</comment>
<dbReference type="AlphaFoldDB" id="A0A1U7NR45"/>
<protein>
    <submittedName>
        <fullName evidence="12">Alpha-galactosidase</fullName>
    </submittedName>
</protein>
<evidence type="ECO:0000256" key="9">
    <source>
        <dbReference type="PIRSR" id="PIRSR601088-4"/>
    </source>
</evidence>
<dbReference type="Pfam" id="PF02056">
    <property type="entry name" value="Glyco_hydro_4"/>
    <property type="match status" value="1"/>
</dbReference>
<evidence type="ECO:0000256" key="2">
    <source>
        <dbReference type="ARBA" id="ARBA00022723"/>
    </source>
</evidence>
<dbReference type="EMBL" id="MSTI01000183">
    <property type="protein sequence ID" value="OLV15388.1"/>
    <property type="molecule type" value="Genomic_DNA"/>
</dbReference>
<dbReference type="PANTHER" id="PTHR32092">
    <property type="entry name" value="6-PHOSPHO-BETA-GLUCOSIDASE-RELATED"/>
    <property type="match status" value="1"/>
</dbReference>
<evidence type="ECO:0000256" key="3">
    <source>
        <dbReference type="ARBA" id="ARBA00022801"/>
    </source>
</evidence>
<feature type="binding site" evidence="7">
    <location>
        <position position="135"/>
    </location>
    <ligand>
        <name>substrate</name>
    </ligand>
</feature>
<evidence type="ECO:0000256" key="8">
    <source>
        <dbReference type="PIRSR" id="PIRSR601088-3"/>
    </source>
</evidence>
<keyword evidence="6 10" id="KW-0326">Glycosidase</keyword>
<evidence type="ECO:0000256" key="6">
    <source>
        <dbReference type="ARBA" id="ARBA00023295"/>
    </source>
</evidence>
<evidence type="ECO:0000256" key="4">
    <source>
        <dbReference type="ARBA" id="ARBA00023027"/>
    </source>
</evidence>
<name>A0A1U7NR45_9DEIO</name>
<gene>
    <name evidence="12" type="ORF">BOO71_0015064</name>
</gene>
<evidence type="ECO:0000256" key="5">
    <source>
        <dbReference type="ARBA" id="ARBA00023211"/>
    </source>
</evidence>
<feature type="domain" description="Glycosyl hydrolase family 4 C-terminal" evidence="11">
    <location>
        <begin position="182"/>
        <end position="414"/>
    </location>
</feature>
<evidence type="ECO:0000256" key="7">
    <source>
        <dbReference type="PIRSR" id="PIRSR601088-2"/>
    </source>
</evidence>
<keyword evidence="8" id="KW-0170">Cobalt</keyword>
<dbReference type="GO" id="GO:0046872">
    <property type="term" value="F:metal ion binding"/>
    <property type="evidence" value="ECO:0007669"/>
    <property type="project" value="UniProtKB-KW"/>
</dbReference>
<evidence type="ECO:0000256" key="1">
    <source>
        <dbReference type="ARBA" id="ARBA00010141"/>
    </source>
</evidence>
<dbReference type="GO" id="GO:0016616">
    <property type="term" value="F:oxidoreductase activity, acting on the CH-OH group of donors, NAD or NADP as acceptor"/>
    <property type="evidence" value="ECO:0007669"/>
    <property type="project" value="InterPro"/>
</dbReference>
<sequence>MFTQRLVADLIKMPRPEDWELALVDIDAYTLESVELLVKKMLATGGADIKVTVSTDRRDVLPGADVVVSTIAVGGRRGWETDVVVPRKYGIYQPVGDTVMPGGISRAMRMIPAMVAMAEDVKALCPRAHFFNYANPMTANCRAIHKATGVPVIGLCHGLGYVEGQIASFLEVPRQDVRSIGVGLNHLTFITDLFYQGQNAWPMARAKLAEQRPDLERELAEKTEFPNGVSGRPERYSDQPFAWNFFLQRGVFPCAMDRHATEFFPERFPGGQYYGKTLGVDAFPIDKRIAYGDEQYVQMDEFARSDAPLTTEDLAQVPGEHEDLLDIIDSLYGDGRRVFSVNMVNGGAVPNLPDWAVLELPAAATGRGFIPLSLGPLREDLAAIIRRKLDSIEITVDAALSGDEGLFVEALLADGAVTERSMARDLAAELIQAHKEHLPQFA</sequence>
<accession>A0A1U7NR45</accession>
<proteinExistence type="inferred from homology"/>
<dbReference type="InterPro" id="IPR022616">
    <property type="entry name" value="Glyco_hydro_4_C"/>
</dbReference>
<dbReference type="STRING" id="249408.BOO71_0015064"/>
<dbReference type="Pfam" id="PF11975">
    <property type="entry name" value="Glyco_hydro_4C"/>
    <property type="match status" value="1"/>
</dbReference>
<evidence type="ECO:0000313" key="13">
    <source>
        <dbReference type="Proteomes" id="UP000186607"/>
    </source>
</evidence>
<dbReference type="Proteomes" id="UP000186607">
    <property type="component" value="Unassembled WGS sequence"/>
</dbReference>
<dbReference type="InterPro" id="IPR015955">
    <property type="entry name" value="Lactate_DH/Glyco_Ohase_4_C"/>
</dbReference>
<dbReference type="SUPFAM" id="SSF51735">
    <property type="entry name" value="NAD(P)-binding Rossmann-fold domains"/>
    <property type="match status" value="1"/>
</dbReference>
<feature type="site" description="Increases basicity of active site Tyr" evidence="9">
    <location>
        <position position="97"/>
    </location>
</feature>
<comment type="cofactor">
    <cofactor evidence="10">
        <name>NAD(+)</name>
        <dbReference type="ChEBI" id="CHEBI:57540"/>
    </cofactor>
    <text evidence="10">Binds 1 NAD(+) per subunit.</text>
</comment>
<keyword evidence="5 8" id="KW-0464">Manganese</keyword>
<comment type="similarity">
    <text evidence="1 10">Belongs to the glycosyl hydrolase 4 family.</text>
</comment>
<keyword evidence="4 10" id="KW-0520">NAD</keyword>
<dbReference type="GO" id="GO:0005975">
    <property type="term" value="P:carbohydrate metabolic process"/>
    <property type="evidence" value="ECO:0007669"/>
    <property type="project" value="InterPro"/>
</dbReference>
<dbReference type="InterPro" id="IPR036291">
    <property type="entry name" value="NAD(P)-bd_dom_sf"/>
</dbReference>
<evidence type="ECO:0000256" key="10">
    <source>
        <dbReference type="RuleBase" id="RU361152"/>
    </source>
</evidence>
<keyword evidence="8" id="KW-0408">Iron</keyword>
<evidence type="ECO:0000259" key="11">
    <source>
        <dbReference type="Pfam" id="PF11975"/>
    </source>
</evidence>
<keyword evidence="8" id="KW-0533">Nickel</keyword>
<dbReference type="InterPro" id="IPR001088">
    <property type="entry name" value="Glyco_hydro_4"/>
</dbReference>
<keyword evidence="2 8" id="KW-0479">Metal-binding</keyword>
<dbReference type="PRINTS" id="PR00732">
    <property type="entry name" value="GLHYDRLASE4"/>
</dbReference>
<dbReference type="GO" id="GO:0004553">
    <property type="term" value="F:hydrolase activity, hydrolyzing O-glycosyl compounds"/>
    <property type="evidence" value="ECO:0007669"/>
    <property type="project" value="InterPro"/>
</dbReference>
<keyword evidence="3 10" id="KW-0378">Hydrolase</keyword>
<organism evidence="12 13">
    <name type="scientific">Deinococcus marmoris</name>
    <dbReference type="NCBI Taxonomy" id="249408"/>
    <lineage>
        <taxon>Bacteria</taxon>
        <taxon>Thermotogati</taxon>
        <taxon>Deinococcota</taxon>
        <taxon>Deinococci</taxon>
        <taxon>Deinococcales</taxon>
        <taxon>Deinococcaceae</taxon>
        <taxon>Deinococcus</taxon>
    </lineage>
</organism>
<reference evidence="12 13" key="1">
    <citation type="submission" date="2017-01" db="EMBL/GenBank/DDBJ databases">
        <title>Genome Analysis of Deinococcus marmoris KOPRI26562.</title>
        <authorList>
            <person name="Kim J.H."/>
            <person name="Oh H.-M."/>
        </authorList>
    </citation>
    <scope>NUCLEOTIDE SEQUENCE [LARGE SCALE GENOMIC DNA]</scope>
    <source>
        <strain evidence="12 13">KOPRI26562</strain>
    </source>
</reference>
<keyword evidence="13" id="KW-1185">Reference proteome</keyword>
<evidence type="ECO:0000313" key="12">
    <source>
        <dbReference type="EMBL" id="OLV15388.1"/>
    </source>
</evidence>
<dbReference type="Gene3D" id="3.90.110.10">
    <property type="entry name" value="Lactate dehydrogenase/glycoside hydrolase, family 4, C-terminal"/>
    <property type="match status" value="1"/>
</dbReference>
<dbReference type="SUPFAM" id="SSF56327">
    <property type="entry name" value="LDH C-terminal domain-like"/>
    <property type="match status" value="1"/>
</dbReference>
<feature type="binding site" evidence="8">
    <location>
        <position position="186"/>
    </location>
    <ligand>
        <name>Mn(2+)</name>
        <dbReference type="ChEBI" id="CHEBI:29035"/>
    </ligand>
</feature>
<dbReference type="PANTHER" id="PTHR32092:SF6">
    <property type="entry name" value="ALPHA-GALACTOSIDASE"/>
    <property type="match status" value="1"/>
</dbReference>